<feature type="compositionally biased region" description="Low complexity" evidence="1">
    <location>
        <begin position="212"/>
        <end position="221"/>
    </location>
</feature>
<dbReference type="Gene3D" id="3.30.420.10">
    <property type="entry name" value="Ribonuclease H-like superfamily/Ribonuclease H"/>
    <property type="match status" value="2"/>
</dbReference>
<comment type="caution">
    <text evidence="3">The sequence shown here is derived from an EMBL/GenBank/DDBJ whole genome shotgun (WGS) entry which is preliminary data.</text>
</comment>
<evidence type="ECO:0000313" key="4">
    <source>
        <dbReference type="Proteomes" id="UP000271974"/>
    </source>
</evidence>
<dbReference type="PANTHER" id="PTHR37984:SF7">
    <property type="entry name" value="INTEGRASE CATALYTIC DOMAIN-CONTAINING PROTEIN"/>
    <property type="match status" value="1"/>
</dbReference>
<dbReference type="PANTHER" id="PTHR37984">
    <property type="entry name" value="PROTEIN CBG26694"/>
    <property type="match status" value="1"/>
</dbReference>
<dbReference type="SUPFAM" id="SSF53098">
    <property type="entry name" value="Ribonuclease H-like"/>
    <property type="match status" value="2"/>
</dbReference>
<sequence>MVYRSESGAEGLIKRLRETFVTFGVPEEITTDGGPQFTAGKTKEFLSSWGVHHRVTSVANPHANCRAEIAVKSAKRMLMDNTGPTGSLDVDKFQKAMLIFRNTIDPETKASPALILFGRPIRDPIPIPMGRYCPHTTWTETLAHREKALAKCHAREHEKWPQHIRLLQPLKVGDRDEDASVPAPQPQPQSQVDDILDPPSEAPPSPTRDTNDTSTTPTNPTELPAQALPRALTRLLPHNKPGQSEQQPLGPPDKFCGVSAKAPIFTAEAVALCMALDSVSTSRKDKILIRLTRSLGFLGGLSLKPLQFLERTNPGTTAAADWRSEPGSSQGVFWPNITTDITRIREECTHCHRAAKSNPMQPPCDITPPDYPFQKIGADYFFNNSDYVVIVDRYSSWPMVYRSESGAEGLIKRLRETFVTFGVPEEITTDGEPEFTAGKTKEFLSSA</sequence>
<dbReference type="InterPro" id="IPR050951">
    <property type="entry name" value="Retrovirus_Pol_polyprotein"/>
</dbReference>
<accession>A0A3S1BA27</accession>
<evidence type="ECO:0000313" key="3">
    <source>
        <dbReference type="EMBL" id="RUS75665.1"/>
    </source>
</evidence>
<dbReference type="InterPro" id="IPR036397">
    <property type="entry name" value="RNaseH_sf"/>
</dbReference>
<evidence type="ECO:0000256" key="1">
    <source>
        <dbReference type="SAM" id="MobiDB-lite"/>
    </source>
</evidence>
<evidence type="ECO:0000259" key="2">
    <source>
        <dbReference type="PROSITE" id="PS50994"/>
    </source>
</evidence>
<dbReference type="GO" id="GO:0003676">
    <property type="term" value="F:nucleic acid binding"/>
    <property type="evidence" value="ECO:0007669"/>
    <property type="project" value="InterPro"/>
</dbReference>
<feature type="region of interest" description="Disordered" evidence="1">
    <location>
        <begin position="174"/>
        <end position="225"/>
    </location>
</feature>
<dbReference type="EMBL" id="RQTK01000720">
    <property type="protein sequence ID" value="RUS75665.1"/>
    <property type="molecule type" value="Genomic_DNA"/>
</dbReference>
<dbReference type="Proteomes" id="UP000271974">
    <property type="component" value="Unassembled WGS sequence"/>
</dbReference>
<dbReference type="GO" id="GO:0015074">
    <property type="term" value="P:DNA integration"/>
    <property type="evidence" value="ECO:0007669"/>
    <property type="project" value="InterPro"/>
</dbReference>
<dbReference type="AlphaFoldDB" id="A0A3S1BA27"/>
<name>A0A3S1BA27_ELYCH</name>
<reference evidence="3 4" key="1">
    <citation type="submission" date="2019-01" db="EMBL/GenBank/DDBJ databases">
        <title>A draft genome assembly of the solar-powered sea slug Elysia chlorotica.</title>
        <authorList>
            <person name="Cai H."/>
            <person name="Li Q."/>
            <person name="Fang X."/>
            <person name="Li J."/>
            <person name="Curtis N.E."/>
            <person name="Altenburger A."/>
            <person name="Shibata T."/>
            <person name="Feng M."/>
            <person name="Maeda T."/>
            <person name="Schwartz J.A."/>
            <person name="Shigenobu S."/>
            <person name="Lundholm N."/>
            <person name="Nishiyama T."/>
            <person name="Yang H."/>
            <person name="Hasebe M."/>
            <person name="Li S."/>
            <person name="Pierce S.K."/>
            <person name="Wang J."/>
        </authorList>
    </citation>
    <scope>NUCLEOTIDE SEQUENCE [LARGE SCALE GENOMIC DNA]</scope>
    <source>
        <strain evidence="3">EC2010</strain>
        <tissue evidence="3">Whole organism of an adult</tissue>
    </source>
</reference>
<dbReference type="OrthoDB" id="6134390at2759"/>
<dbReference type="InterPro" id="IPR001584">
    <property type="entry name" value="Integrase_cat-core"/>
</dbReference>
<keyword evidence="4" id="KW-1185">Reference proteome</keyword>
<gene>
    <name evidence="3" type="ORF">EGW08_016559</name>
</gene>
<feature type="domain" description="Integrase catalytic" evidence="2">
    <location>
        <begin position="358"/>
        <end position="447"/>
    </location>
</feature>
<dbReference type="InterPro" id="IPR012337">
    <property type="entry name" value="RNaseH-like_sf"/>
</dbReference>
<organism evidence="3 4">
    <name type="scientific">Elysia chlorotica</name>
    <name type="common">Eastern emerald elysia</name>
    <name type="synonym">Sea slug</name>
    <dbReference type="NCBI Taxonomy" id="188477"/>
    <lineage>
        <taxon>Eukaryota</taxon>
        <taxon>Metazoa</taxon>
        <taxon>Spiralia</taxon>
        <taxon>Lophotrochozoa</taxon>
        <taxon>Mollusca</taxon>
        <taxon>Gastropoda</taxon>
        <taxon>Heterobranchia</taxon>
        <taxon>Euthyneura</taxon>
        <taxon>Panpulmonata</taxon>
        <taxon>Sacoglossa</taxon>
        <taxon>Placobranchoidea</taxon>
        <taxon>Plakobranchidae</taxon>
        <taxon>Elysia</taxon>
    </lineage>
</organism>
<proteinExistence type="predicted"/>
<protein>
    <recommendedName>
        <fullName evidence="2">Integrase catalytic domain-containing protein</fullName>
    </recommendedName>
</protein>
<dbReference type="PROSITE" id="PS50994">
    <property type="entry name" value="INTEGRASE"/>
    <property type="match status" value="2"/>
</dbReference>
<feature type="domain" description="Integrase catalytic" evidence="2">
    <location>
        <begin position="1"/>
        <end position="120"/>
    </location>
</feature>